<name>G8RUR0_MYCRN</name>
<dbReference type="SUPFAM" id="SSF52980">
    <property type="entry name" value="Restriction endonuclease-like"/>
    <property type="match status" value="1"/>
</dbReference>
<reference evidence="1 2" key="1">
    <citation type="submission" date="2011-12" db="EMBL/GenBank/DDBJ databases">
        <title>Complete sequence of Mycobacterium rhodesiae NBB3.</title>
        <authorList>
            <consortium name="US DOE Joint Genome Institute"/>
            <person name="Lucas S."/>
            <person name="Han J."/>
            <person name="Lapidus A."/>
            <person name="Cheng J.-F."/>
            <person name="Goodwin L."/>
            <person name="Pitluck S."/>
            <person name="Peters L."/>
            <person name="Mikhailova N."/>
            <person name="Gu W."/>
            <person name="Detter J.C."/>
            <person name="Han C."/>
            <person name="Tapia R."/>
            <person name="Land M."/>
            <person name="Hauser L."/>
            <person name="Kyrpides N."/>
            <person name="Ivanova N."/>
            <person name="Pagani I."/>
            <person name="Mattes T."/>
            <person name="Holmes A."/>
            <person name="Rutledge P."/>
            <person name="Paulsen I."/>
            <person name="Coleman N."/>
            <person name="Woyke T."/>
        </authorList>
    </citation>
    <scope>NUCLEOTIDE SEQUENCE [LARGE SCALE GENOMIC DNA]</scope>
    <source>
        <strain evidence="1 2">NBB3</strain>
    </source>
</reference>
<dbReference type="PATRIC" id="fig|710685.3.peg.4994"/>
<dbReference type="OrthoDB" id="5181611at2"/>
<dbReference type="AlphaFoldDB" id="G8RUR0"/>
<dbReference type="KEGG" id="mrh:MycrhN_4983"/>
<dbReference type="STRING" id="710685.MycrhN_4983"/>
<sequence length="278" mass="31041">MGDPFIGSEALRTGRLSPYALRSRFVAIYPDVYIAKDTEVSAITRAKAAFLWTGRRGVVAGRSAAALHRAKWVSAGQPAQVLWGNRRAPSGIQAWSHSAADDEIALTDGVRVTTPARTALDIACRYPIGEAVAAIDALSRATHLKMSDVELLAARYKGRRGIRKAVEVLDLVDPGAGSPRETWLRLLVIRHGFPRPRTQIQIFDEFGSRVAVPDMGWEDRKLALDYDGEHHRDPVQFNRDIRRHDTLTELGWTDIRVTSLDTEAVIIARLTREWTRRT</sequence>
<dbReference type="EMBL" id="CP003169">
    <property type="protein sequence ID" value="AEV75463.1"/>
    <property type="molecule type" value="Genomic_DNA"/>
</dbReference>
<evidence type="ECO:0000313" key="1">
    <source>
        <dbReference type="EMBL" id="AEV75463.1"/>
    </source>
</evidence>
<evidence type="ECO:0008006" key="3">
    <source>
        <dbReference type="Google" id="ProtNLM"/>
    </source>
</evidence>
<evidence type="ECO:0000313" key="2">
    <source>
        <dbReference type="Proteomes" id="UP000005442"/>
    </source>
</evidence>
<organism evidence="1 2">
    <name type="scientific">Mycolicibacterium rhodesiae (strain NBB3)</name>
    <name type="common">Mycobacterium rhodesiae</name>
    <dbReference type="NCBI Taxonomy" id="710685"/>
    <lineage>
        <taxon>Bacteria</taxon>
        <taxon>Bacillati</taxon>
        <taxon>Actinomycetota</taxon>
        <taxon>Actinomycetes</taxon>
        <taxon>Mycobacteriales</taxon>
        <taxon>Mycobacteriaceae</taxon>
        <taxon>Mycolicibacterium</taxon>
    </lineage>
</organism>
<gene>
    <name evidence="1" type="ordered locus">MycrhN_4983</name>
</gene>
<protein>
    <recommendedName>
        <fullName evidence="3">DUF559 domain-containing protein</fullName>
    </recommendedName>
</protein>
<keyword evidence="2" id="KW-1185">Reference proteome</keyword>
<dbReference type="RefSeq" id="WP_014213206.1">
    <property type="nucleotide sequence ID" value="NC_016604.1"/>
</dbReference>
<accession>G8RUR0</accession>
<dbReference type="HOGENOM" id="CLU_052626_5_2_11"/>
<dbReference type="Proteomes" id="UP000005442">
    <property type="component" value="Chromosome"/>
</dbReference>
<proteinExistence type="predicted"/>
<dbReference type="InterPro" id="IPR011335">
    <property type="entry name" value="Restrct_endonuc-II-like"/>
</dbReference>
<dbReference type="eggNOG" id="COG2852">
    <property type="taxonomic scope" value="Bacteria"/>
</dbReference>